<comment type="catalytic activity">
    <reaction evidence="10">
        <text>a (3R)-hydroxyacyl-[ACP] + L-ornithine = a lyso-ornithine lipid + holo-[ACP] + H(+)</text>
        <dbReference type="Rhea" id="RHEA:20633"/>
        <dbReference type="Rhea" id="RHEA-COMP:9685"/>
        <dbReference type="Rhea" id="RHEA-COMP:9945"/>
        <dbReference type="ChEBI" id="CHEBI:15378"/>
        <dbReference type="ChEBI" id="CHEBI:46911"/>
        <dbReference type="ChEBI" id="CHEBI:64479"/>
        <dbReference type="ChEBI" id="CHEBI:78827"/>
        <dbReference type="ChEBI" id="CHEBI:138482"/>
        <dbReference type="EC" id="2.3.2.30"/>
    </reaction>
    <physiologicalReaction direction="left-to-right" evidence="10">
        <dbReference type="Rhea" id="RHEA:20634"/>
    </physiologicalReaction>
</comment>
<evidence type="ECO:0000256" key="9">
    <source>
        <dbReference type="ARBA" id="ARBA00045724"/>
    </source>
</evidence>
<dbReference type="InterPro" id="IPR016181">
    <property type="entry name" value="Acyl_CoA_acyltransferase"/>
</dbReference>
<dbReference type="AlphaFoldDB" id="A0A3E0TW32"/>
<keyword evidence="2" id="KW-0444">Lipid biosynthesis</keyword>
<evidence type="ECO:0000256" key="2">
    <source>
        <dbReference type="ARBA" id="ARBA00022516"/>
    </source>
</evidence>
<feature type="domain" description="Phospholipid/glycerol acyltransferase" evidence="11">
    <location>
        <begin position="81"/>
        <end position="198"/>
    </location>
</feature>
<sequence length="585" mass="66391">MFRVDDVVAQNLPAINDKPWLAKPVKAALRGLLHEQDFLDFEQKYPHLTGLDFVEQVLNMFDVSYSVRDSERENIPADGRVVIIANHPIGSLDGLALIKMVADIRRDVKVVVNSLLMNIQPLSPMLLPVNNMGGKTPKENLQAIHQHLAQDSAIIVFPAGEVSRIRPAGVRDTKWHSGFFKFAQAAKAPIVPVYIKAKNSAAFYGVSMMYKPASTLLLVSEMFKQQQKDIPMRIGQQIPFDSYNSMQLDIKTQTKLLKKHLYRLKTNKAAIFQTQSAIAPVEDRKTLKKAIKQCEYLGETQDGKAIYLHRAVENDPIMREIGVLREIAFRMVGEGSNLRRDIDKYDNHYLHLILWDNDELEVVGAYRLADTQAVLNQHGRDGLYTHTLFELTEQMSPYLSQGLELGRSFVQPKYWGKRSLDYLWYGIGAFLQKYPHYRYLFGPVTISNALPQSAKELLVYFYQLYLGTDRDIAPSRSPFTLNQSAMEQLKAQFVGNDYKADFTKLKHLLANMGASVPTLYKQYSELTEAGGVKFIDFGVDKDFNDCIDGLVLLDITQLKPKKKQRYLGANKVGKDVDDTILTTML</sequence>
<comment type="caution">
    <text evidence="12">The sequence shown here is derived from an EMBL/GenBank/DDBJ whole genome shotgun (WGS) entry which is preliminary data.</text>
</comment>
<proteinExistence type="inferred from homology"/>
<dbReference type="SUPFAM" id="SSF69593">
    <property type="entry name" value="Glycerol-3-phosphate (1)-acyltransferase"/>
    <property type="match status" value="1"/>
</dbReference>
<protein>
    <recommendedName>
        <fullName evidence="8">L-ornithine N(alpha)-acyltransferase</fullName>
        <ecNumber evidence="7">2.3.2.30</ecNumber>
    </recommendedName>
</protein>
<dbReference type="CDD" id="cd07986">
    <property type="entry name" value="LPLAT_ACT14924-like"/>
    <property type="match status" value="1"/>
</dbReference>
<dbReference type="GO" id="GO:0043810">
    <property type="term" value="F:ornithine-acyl [acyl carrier protein] N-acyltransferase activity"/>
    <property type="evidence" value="ECO:0007669"/>
    <property type="project" value="UniProtKB-EC"/>
</dbReference>
<comment type="pathway">
    <text evidence="1">Lipid metabolism.</text>
</comment>
<comment type="function">
    <text evidence="9">Catalyzes the first step in the biosynthesis of ornithine lipids, which are phosphorus-free membrane lipids. Catalyzes the 3-hydroxyacyl-acyl carrier protein-dependent acylation of ornithine to form lyso-ornithine lipid (LOL).</text>
</comment>
<evidence type="ECO:0000256" key="1">
    <source>
        <dbReference type="ARBA" id="ARBA00005189"/>
    </source>
</evidence>
<dbReference type="PANTHER" id="PTHR37323:SF1">
    <property type="entry name" value="L-ORNITHINE N(ALPHA)-ACYLTRANSFERASE"/>
    <property type="match status" value="1"/>
</dbReference>
<gene>
    <name evidence="12" type="ORF">DXX93_19745</name>
</gene>
<dbReference type="Pfam" id="PF19576">
    <property type="entry name" value="Acyltransf_2"/>
    <property type="match status" value="1"/>
</dbReference>
<dbReference type="InterPro" id="IPR045746">
    <property type="entry name" value="ACT14924-like_Acyltransf_dom"/>
</dbReference>
<dbReference type="Gene3D" id="3.40.630.30">
    <property type="match status" value="1"/>
</dbReference>
<keyword evidence="3 12" id="KW-0808">Transferase</keyword>
<dbReference type="Pfam" id="PF13444">
    <property type="entry name" value="Acetyltransf_5"/>
    <property type="match status" value="1"/>
</dbReference>
<keyword evidence="5" id="KW-0012">Acyltransferase</keyword>
<dbReference type="RefSeq" id="WP_116009609.1">
    <property type="nucleotide sequence ID" value="NZ_QUOU01000001.1"/>
</dbReference>
<evidence type="ECO:0000259" key="11">
    <source>
        <dbReference type="SMART" id="SM00563"/>
    </source>
</evidence>
<dbReference type="SMART" id="SM00563">
    <property type="entry name" value="PlsC"/>
    <property type="match status" value="1"/>
</dbReference>
<organism evidence="12 13">
    <name type="scientific">Thalassotalea euphylliae</name>
    <dbReference type="NCBI Taxonomy" id="1655234"/>
    <lineage>
        <taxon>Bacteria</taxon>
        <taxon>Pseudomonadati</taxon>
        <taxon>Pseudomonadota</taxon>
        <taxon>Gammaproteobacteria</taxon>
        <taxon>Alteromonadales</taxon>
        <taxon>Colwelliaceae</taxon>
        <taxon>Thalassotalea</taxon>
    </lineage>
</organism>
<evidence type="ECO:0000256" key="4">
    <source>
        <dbReference type="ARBA" id="ARBA00023098"/>
    </source>
</evidence>
<keyword evidence="4" id="KW-0443">Lipid metabolism</keyword>
<dbReference type="InterPro" id="IPR002123">
    <property type="entry name" value="Plipid/glycerol_acylTrfase"/>
</dbReference>
<dbReference type="EC" id="2.3.2.30" evidence="7"/>
<dbReference type="PANTHER" id="PTHR37323">
    <property type="entry name" value="GCN5-RELATED N-ACETYLTRANSFERASE"/>
    <property type="match status" value="1"/>
</dbReference>
<evidence type="ECO:0000256" key="3">
    <source>
        <dbReference type="ARBA" id="ARBA00022679"/>
    </source>
</evidence>
<evidence type="ECO:0000256" key="10">
    <source>
        <dbReference type="ARBA" id="ARBA00047785"/>
    </source>
</evidence>
<evidence type="ECO:0000313" key="12">
    <source>
        <dbReference type="EMBL" id="REL28577.1"/>
    </source>
</evidence>
<evidence type="ECO:0000256" key="7">
    <source>
        <dbReference type="ARBA" id="ARBA00039058"/>
    </source>
</evidence>
<dbReference type="InterPro" id="IPR052351">
    <property type="entry name" value="Ornithine_N-alpha-AT"/>
</dbReference>
<name>A0A3E0TW32_9GAMM</name>
<reference evidence="12 13" key="1">
    <citation type="submission" date="2018-08" db="EMBL/GenBank/DDBJ databases">
        <title>Thalassotalea euphylliae genome.</title>
        <authorList>
            <person name="Summers S."/>
            <person name="Rice S.A."/>
            <person name="Freckelton M.L."/>
            <person name="Nedved B.T."/>
            <person name="Hadfield M.G."/>
        </authorList>
    </citation>
    <scope>NUCLEOTIDE SEQUENCE [LARGE SCALE GENOMIC DNA]</scope>
    <source>
        <strain evidence="12 13">H1</strain>
    </source>
</reference>
<evidence type="ECO:0000313" key="13">
    <source>
        <dbReference type="Proteomes" id="UP000256478"/>
    </source>
</evidence>
<comment type="similarity">
    <text evidence="6">Belongs to the acetyltransferase family. OlsB subfamily.</text>
</comment>
<dbReference type="OrthoDB" id="1113830at2"/>
<accession>A0A3E0TW32</accession>
<evidence type="ECO:0000256" key="8">
    <source>
        <dbReference type="ARBA" id="ARBA00039866"/>
    </source>
</evidence>
<dbReference type="EMBL" id="QUOU01000001">
    <property type="protein sequence ID" value="REL28577.1"/>
    <property type="molecule type" value="Genomic_DNA"/>
</dbReference>
<evidence type="ECO:0000256" key="5">
    <source>
        <dbReference type="ARBA" id="ARBA00023315"/>
    </source>
</evidence>
<evidence type="ECO:0000256" key="6">
    <source>
        <dbReference type="ARBA" id="ARBA00038095"/>
    </source>
</evidence>
<dbReference type="GO" id="GO:0006629">
    <property type="term" value="P:lipid metabolic process"/>
    <property type="evidence" value="ECO:0007669"/>
    <property type="project" value="UniProtKB-KW"/>
</dbReference>
<dbReference type="Proteomes" id="UP000256478">
    <property type="component" value="Unassembled WGS sequence"/>
</dbReference>
<dbReference type="SUPFAM" id="SSF55729">
    <property type="entry name" value="Acyl-CoA N-acyltransferases (Nat)"/>
    <property type="match status" value="1"/>
</dbReference>